<dbReference type="AlphaFoldDB" id="A0A5B0R5W4"/>
<dbReference type="Proteomes" id="UP000325313">
    <property type="component" value="Unassembled WGS sequence"/>
</dbReference>
<name>A0A5B0R5W4_PUCGR</name>
<evidence type="ECO:0000313" key="3">
    <source>
        <dbReference type="Proteomes" id="UP000325313"/>
    </source>
</evidence>
<reference evidence="2 3" key="1">
    <citation type="submission" date="2019-05" db="EMBL/GenBank/DDBJ databases">
        <title>Emergence of the Ug99 lineage of the wheat stem rust pathogen through somatic hybridization.</title>
        <authorList>
            <person name="Li F."/>
            <person name="Upadhyaya N.M."/>
            <person name="Sperschneider J."/>
            <person name="Matny O."/>
            <person name="Nguyen-Phuc H."/>
            <person name="Mago R."/>
            <person name="Raley C."/>
            <person name="Miller M.E."/>
            <person name="Silverstein K.A.T."/>
            <person name="Henningsen E."/>
            <person name="Hirsch C.D."/>
            <person name="Visser B."/>
            <person name="Pretorius Z.A."/>
            <person name="Steffenson B.J."/>
            <person name="Schwessinger B."/>
            <person name="Dodds P.N."/>
            <person name="Figueroa M."/>
        </authorList>
    </citation>
    <scope>NUCLEOTIDE SEQUENCE [LARGE SCALE GENOMIC DNA]</scope>
    <source>
        <strain evidence="2 3">Ug99</strain>
    </source>
</reference>
<comment type="caution">
    <text evidence="2">The sequence shown here is derived from an EMBL/GenBank/DDBJ whole genome shotgun (WGS) entry which is preliminary data.</text>
</comment>
<accession>A0A5B0R5W4</accession>
<proteinExistence type="predicted"/>
<gene>
    <name evidence="2" type="ORF">PGTUg99_015978</name>
</gene>
<feature type="region of interest" description="Disordered" evidence="1">
    <location>
        <begin position="41"/>
        <end position="71"/>
    </location>
</feature>
<feature type="compositionally biased region" description="Polar residues" evidence="1">
    <location>
        <begin position="42"/>
        <end position="53"/>
    </location>
</feature>
<evidence type="ECO:0000313" key="2">
    <source>
        <dbReference type="EMBL" id="KAA1120912.1"/>
    </source>
</evidence>
<evidence type="ECO:0000256" key="1">
    <source>
        <dbReference type="SAM" id="MobiDB-lite"/>
    </source>
</evidence>
<sequence length="296" mass="32721">MSDTLKQTTFKRFLTSFPPSCFVMTDSFVIRERLVNEPLSPYSLQSEPSTHLPSSPDLDGMTPDPSIKSEETDFPTTLAAEAAASEEAVDTSSLAPLIKSEETDSPAVSVAGLADLEETVDVRRRVEDHVHAPPLAPPSLNAIYDLAIESMTRISPCGLHPFNRYLETARSPSPENFGFLSGNGTAASPIRVDTPPPAGPNYVYPPPPDPDNSLTAEELGPIWAEVVEEEVVLRARRRIKVLFRSYFFILDGSALNHCRRSGGYRRLARRRLYESVMEELDAVLETVDEVQMTKIE</sequence>
<protein>
    <submittedName>
        <fullName evidence="2">Uncharacterized protein</fullName>
    </submittedName>
</protein>
<organism evidence="2 3">
    <name type="scientific">Puccinia graminis f. sp. tritici</name>
    <dbReference type="NCBI Taxonomy" id="56615"/>
    <lineage>
        <taxon>Eukaryota</taxon>
        <taxon>Fungi</taxon>
        <taxon>Dikarya</taxon>
        <taxon>Basidiomycota</taxon>
        <taxon>Pucciniomycotina</taxon>
        <taxon>Pucciniomycetes</taxon>
        <taxon>Pucciniales</taxon>
        <taxon>Pucciniaceae</taxon>
        <taxon>Puccinia</taxon>
    </lineage>
</organism>
<dbReference type="EMBL" id="VDEP01000240">
    <property type="protein sequence ID" value="KAA1120912.1"/>
    <property type="molecule type" value="Genomic_DNA"/>
</dbReference>